<accession>A0A8J3DM79</accession>
<keyword evidence="2" id="KW-0472">Membrane</keyword>
<organism evidence="3 4">
    <name type="scientific">Tianweitania populi</name>
    <dbReference type="NCBI Taxonomy" id="1607949"/>
    <lineage>
        <taxon>Bacteria</taxon>
        <taxon>Pseudomonadati</taxon>
        <taxon>Pseudomonadota</taxon>
        <taxon>Alphaproteobacteria</taxon>
        <taxon>Hyphomicrobiales</taxon>
        <taxon>Phyllobacteriaceae</taxon>
        <taxon>Tianweitania</taxon>
    </lineage>
</organism>
<keyword evidence="1" id="KW-0175">Coiled coil</keyword>
<dbReference type="AlphaFoldDB" id="A0A8J3DM79"/>
<evidence type="ECO:0000313" key="4">
    <source>
        <dbReference type="Proteomes" id="UP000630142"/>
    </source>
</evidence>
<keyword evidence="2" id="KW-1133">Transmembrane helix</keyword>
<evidence type="ECO:0000256" key="1">
    <source>
        <dbReference type="SAM" id="Coils"/>
    </source>
</evidence>
<keyword evidence="2" id="KW-0812">Transmembrane</keyword>
<feature type="transmembrane region" description="Helical" evidence="2">
    <location>
        <begin position="27"/>
        <end position="53"/>
    </location>
</feature>
<keyword evidence="4" id="KW-1185">Reference proteome</keyword>
<dbReference type="RefSeq" id="WP_189501031.1">
    <property type="nucleotide sequence ID" value="NZ_BMZQ01000001.1"/>
</dbReference>
<comment type="caution">
    <text evidence="3">The sequence shown here is derived from an EMBL/GenBank/DDBJ whole genome shotgun (WGS) entry which is preliminary data.</text>
</comment>
<feature type="coiled-coil region" evidence="1">
    <location>
        <begin position="229"/>
        <end position="256"/>
    </location>
</feature>
<evidence type="ECO:0008006" key="5">
    <source>
        <dbReference type="Google" id="ProtNLM"/>
    </source>
</evidence>
<name>A0A8J3DM79_9HYPH</name>
<feature type="transmembrane region" description="Helical" evidence="2">
    <location>
        <begin position="65"/>
        <end position="91"/>
    </location>
</feature>
<proteinExistence type="predicted"/>
<protein>
    <recommendedName>
        <fullName evidence="5">Mll5186 protein</fullName>
    </recommendedName>
</protein>
<dbReference type="Proteomes" id="UP000630142">
    <property type="component" value="Unassembled WGS sequence"/>
</dbReference>
<evidence type="ECO:0000256" key="2">
    <source>
        <dbReference type="SAM" id="Phobius"/>
    </source>
</evidence>
<reference evidence="3" key="1">
    <citation type="journal article" date="2014" name="Int. J. Syst. Evol. Microbiol.">
        <title>Complete genome sequence of Corynebacterium casei LMG S-19264T (=DSM 44701T), isolated from a smear-ripened cheese.</title>
        <authorList>
            <consortium name="US DOE Joint Genome Institute (JGI-PGF)"/>
            <person name="Walter F."/>
            <person name="Albersmeier A."/>
            <person name="Kalinowski J."/>
            <person name="Ruckert C."/>
        </authorList>
    </citation>
    <scope>NUCLEOTIDE SEQUENCE</scope>
    <source>
        <strain evidence="3">KCTC 42249</strain>
    </source>
</reference>
<gene>
    <name evidence="3" type="ORF">GCM10016234_02120</name>
</gene>
<feature type="transmembrane region" description="Helical" evidence="2">
    <location>
        <begin position="261"/>
        <end position="283"/>
    </location>
</feature>
<evidence type="ECO:0000313" key="3">
    <source>
        <dbReference type="EMBL" id="GHD05708.1"/>
    </source>
</evidence>
<sequence>MSLGDTTSGVTIVETGAGEKTGSYVDWAAIIAGAVLATAISFVLITFGSALGLSLTSPYEGESTSLWGIALAAGLWLLWVQVSAFGAGAYITGRLRRRAYDATEHESDIRDGSHGLLVWGVGALLGAFLAVSSLGAATSTAANAVSNVAGGAASAVGGIASGAGNAADNPAIAGYVDRLFRGQAGQPITPETRSEVGRIFTSSIADGEFKNEDRDYVAGLIAQNAGIPQEEARARVDQAVATAEQAEQAARDAAEAARKTALVVAFFTAASLAVSAAVAFFAAGLGGRHRDEGVIIEGLGIRR</sequence>
<feature type="transmembrane region" description="Helical" evidence="2">
    <location>
        <begin position="116"/>
        <end position="137"/>
    </location>
</feature>
<dbReference type="EMBL" id="BMZQ01000001">
    <property type="protein sequence ID" value="GHD05708.1"/>
    <property type="molecule type" value="Genomic_DNA"/>
</dbReference>
<reference evidence="3" key="2">
    <citation type="submission" date="2020-09" db="EMBL/GenBank/DDBJ databases">
        <authorList>
            <person name="Sun Q."/>
            <person name="Kim S."/>
        </authorList>
    </citation>
    <scope>NUCLEOTIDE SEQUENCE</scope>
    <source>
        <strain evidence="3">KCTC 42249</strain>
    </source>
</reference>